<evidence type="ECO:0000313" key="3">
    <source>
        <dbReference type="Proteomes" id="UP000037035"/>
    </source>
</evidence>
<dbReference type="Proteomes" id="UP000037035">
    <property type="component" value="Unassembled WGS sequence"/>
</dbReference>
<dbReference type="AlphaFoldDB" id="A0A0L6UBT8"/>
<organism evidence="2 3">
    <name type="scientific">Puccinia sorghi</name>
    <dbReference type="NCBI Taxonomy" id="27349"/>
    <lineage>
        <taxon>Eukaryota</taxon>
        <taxon>Fungi</taxon>
        <taxon>Dikarya</taxon>
        <taxon>Basidiomycota</taxon>
        <taxon>Pucciniomycotina</taxon>
        <taxon>Pucciniomycetes</taxon>
        <taxon>Pucciniales</taxon>
        <taxon>Pucciniaceae</taxon>
        <taxon>Puccinia</taxon>
    </lineage>
</organism>
<dbReference type="STRING" id="27349.A0A0L6UBT8"/>
<comment type="caution">
    <text evidence="2">The sequence shown here is derived from an EMBL/GenBank/DDBJ whole genome shotgun (WGS) entry which is preliminary data.</text>
</comment>
<gene>
    <name evidence="2" type="ORF">VP01_761g5</name>
</gene>
<accession>A0A0L6UBT8</accession>
<keyword evidence="1" id="KW-1133">Transmembrane helix</keyword>
<dbReference type="VEuPathDB" id="FungiDB:VP01_761g5"/>
<dbReference type="EMBL" id="LAVV01013072">
    <property type="protein sequence ID" value="KNZ46019.1"/>
    <property type="molecule type" value="Genomic_DNA"/>
</dbReference>
<feature type="transmembrane region" description="Helical" evidence="1">
    <location>
        <begin position="193"/>
        <end position="212"/>
    </location>
</feature>
<sequence>MGMAVRGFWMRGPHGSQQRCWQMWPLKLESCFNASFRVESGFQKKITSSQQTFNFSKKKKKKKKSINITNKKKIPKLCKCVRICFCPCPLEPGIVRTHAYPLSSITPFMLVYSTRYGLLHVNNIIIIPSTITTGILASPGAGWPPDHAEEKPEDWLSKSHFTRTDHTFDIFQLHLEKKKRKTKKEMNNSKMNTLLVLIPLAVLFLLLAISHIRIGEALFTKEPITDRLNFSNTTISIHNITQQLTLTIHTSISLKRRLPFISSTGQVAVIYSPHPIDLVYHSRHLLVQAQLTKPVILPLTPSTSPRSSSSTEISLRVHFPSPSFLPVLLQQKSLNISLHVHQLDLRLTHRHLPGWLKNLARISLSDLKLPLTIPSEHFFSRTRSMGFKTRLVERK</sequence>
<keyword evidence="1" id="KW-0472">Membrane</keyword>
<name>A0A0L6UBT8_9BASI</name>
<evidence type="ECO:0000256" key="1">
    <source>
        <dbReference type="SAM" id="Phobius"/>
    </source>
</evidence>
<keyword evidence="3" id="KW-1185">Reference proteome</keyword>
<reference evidence="2 3" key="1">
    <citation type="submission" date="2015-08" db="EMBL/GenBank/DDBJ databases">
        <title>Next Generation Sequencing and Analysis of the Genome of Puccinia sorghi L Schw, the Causal Agent of Maize Common Rust.</title>
        <authorList>
            <person name="Rochi L."/>
            <person name="Burguener G."/>
            <person name="Darino M."/>
            <person name="Turjanski A."/>
            <person name="Kreff E."/>
            <person name="Dieguez M.J."/>
            <person name="Sacco F."/>
        </authorList>
    </citation>
    <scope>NUCLEOTIDE SEQUENCE [LARGE SCALE GENOMIC DNA]</scope>
    <source>
        <strain evidence="2 3">RO10H11247</strain>
    </source>
</reference>
<proteinExistence type="predicted"/>
<protein>
    <submittedName>
        <fullName evidence="2">Uncharacterized protein</fullName>
    </submittedName>
</protein>
<evidence type="ECO:0000313" key="2">
    <source>
        <dbReference type="EMBL" id="KNZ46019.1"/>
    </source>
</evidence>
<keyword evidence="1" id="KW-0812">Transmembrane</keyword>